<dbReference type="Pfam" id="PF00535">
    <property type="entry name" value="Glycos_transf_2"/>
    <property type="match status" value="1"/>
</dbReference>
<evidence type="ECO:0000259" key="1">
    <source>
        <dbReference type="Pfam" id="PF00535"/>
    </source>
</evidence>
<dbReference type="InterPro" id="IPR001173">
    <property type="entry name" value="Glyco_trans_2-like"/>
</dbReference>
<dbReference type="PANTHER" id="PTHR43685">
    <property type="entry name" value="GLYCOSYLTRANSFERASE"/>
    <property type="match status" value="1"/>
</dbReference>
<dbReference type="CDD" id="cd04185">
    <property type="entry name" value="GT_2_like_b"/>
    <property type="match status" value="1"/>
</dbReference>
<comment type="caution">
    <text evidence="2">The sequence shown here is derived from an EMBL/GenBank/DDBJ whole genome shotgun (WGS) entry which is preliminary data.</text>
</comment>
<gene>
    <name evidence="2" type="ORF">LXM24_20800</name>
</gene>
<dbReference type="EMBL" id="JAJTTA010000004">
    <property type="protein sequence ID" value="MCF0042553.1"/>
    <property type="molecule type" value="Genomic_DNA"/>
</dbReference>
<keyword evidence="3" id="KW-1185">Reference proteome</keyword>
<dbReference type="Proteomes" id="UP001139700">
    <property type="component" value="Unassembled WGS sequence"/>
</dbReference>
<name>A0A9X1PES9_9BACT</name>
<evidence type="ECO:0000313" key="2">
    <source>
        <dbReference type="EMBL" id="MCF0042553.1"/>
    </source>
</evidence>
<protein>
    <submittedName>
        <fullName evidence="2">Glycosyltransferase family 2 protein</fullName>
    </submittedName>
</protein>
<dbReference type="RefSeq" id="WP_234615404.1">
    <property type="nucleotide sequence ID" value="NZ_CP098806.1"/>
</dbReference>
<reference evidence="2" key="1">
    <citation type="submission" date="2021-12" db="EMBL/GenBank/DDBJ databases">
        <title>Novel species in genus Dyadobacter.</title>
        <authorList>
            <person name="Ma C."/>
        </authorList>
    </citation>
    <scope>NUCLEOTIDE SEQUENCE</scope>
    <source>
        <strain evidence="2">CY399</strain>
    </source>
</reference>
<evidence type="ECO:0000313" key="3">
    <source>
        <dbReference type="Proteomes" id="UP001139700"/>
    </source>
</evidence>
<proteinExistence type="predicted"/>
<feature type="domain" description="Glycosyltransferase 2-like" evidence="1">
    <location>
        <begin position="7"/>
        <end position="130"/>
    </location>
</feature>
<dbReference type="SUPFAM" id="SSF53448">
    <property type="entry name" value="Nucleotide-diphospho-sugar transferases"/>
    <property type="match status" value="1"/>
</dbReference>
<organism evidence="2 3">
    <name type="scientific">Dyadobacter fanqingshengii</name>
    <dbReference type="NCBI Taxonomy" id="2906443"/>
    <lineage>
        <taxon>Bacteria</taxon>
        <taxon>Pseudomonadati</taxon>
        <taxon>Bacteroidota</taxon>
        <taxon>Cytophagia</taxon>
        <taxon>Cytophagales</taxon>
        <taxon>Spirosomataceae</taxon>
        <taxon>Dyadobacter</taxon>
    </lineage>
</organism>
<sequence length="318" mass="36475">MNNIAAVVVTFNRLELLKGCIDSLRRQIIAPDAIIVVNNGSSDGTEAWLQQQPDLILINQGNSGGAGGFYTGIKEAHEKGYEWIWVMDDDCVASKDCLATMLASLQSNNVLCVAPIVVDKEGKTDTRHRGCFDFSPQAPSIYVPINEHNDTDILVDFASFVGLMIHSDAIKEIGLPKKEFFIHNDDVEYCLRLSRISKVLVSVKAKIHHLENATATGVRRTFLHKVNYRTPFNQLWIRYYGMRNMTWIKKKYVFNQSKSTRYKMLYLLTRSFLSDSKAIILYDDFKYKRLTFHFNAYRDGWKGEFDNDRPKRIVALQK</sequence>
<dbReference type="InterPro" id="IPR050834">
    <property type="entry name" value="Glycosyltransf_2"/>
</dbReference>
<accession>A0A9X1PES9</accession>
<dbReference type="PANTHER" id="PTHR43685:SF2">
    <property type="entry name" value="GLYCOSYLTRANSFERASE 2-LIKE DOMAIN-CONTAINING PROTEIN"/>
    <property type="match status" value="1"/>
</dbReference>
<dbReference type="Gene3D" id="3.90.550.10">
    <property type="entry name" value="Spore Coat Polysaccharide Biosynthesis Protein SpsA, Chain A"/>
    <property type="match status" value="1"/>
</dbReference>
<dbReference type="InterPro" id="IPR029044">
    <property type="entry name" value="Nucleotide-diphossugar_trans"/>
</dbReference>
<dbReference type="AlphaFoldDB" id="A0A9X1PES9"/>